<dbReference type="PROSITE" id="PS51892">
    <property type="entry name" value="SUBTILASE"/>
    <property type="match status" value="1"/>
</dbReference>
<proteinExistence type="inferred from homology"/>
<dbReference type="InterPro" id="IPR023827">
    <property type="entry name" value="Peptidase_S8_Asp-AS"/>
</dbReference>
<feature type="active site" description="Charge relay system" evidence="5">
    <location>
        <position position="390"/>
    </location>
</feature>
<dbReference type="OrthoDB" id="206201at2759"/>
<feature type="compositionally biased region" description="Acidic residues" evidence="7">
    <location>
        <begin position="503"/>
        <end position="513"/>
    </location>
</feature>
<dbReference type="FunFam" id="3.40.50.200:FF:000007">
    <property type="entry name" value="Subtilisin-like serine protease"/>
    <property type="match status" value="1"/>
</dbReference>
<dbReference type="KEGG" id="tpf:TPHA_0D03760"/>
<dbReference type="PANTHER" id="PTHR43806">
    <property type="entry name" value="PEPTIDASE S8"/>
    <property type="match status" value="1"/>
</dbReference>
<evidence type="ECO:0000256" key="2">
    <source>
        <dbReference type="ARBA" id="ARBA00022670"/>
    </source>
</evidence>
<protein>
    <recommendedName>
        <fullName evidence="9">Peptidase S8/S53 domain-containing protein</fullName>
    </recommendedName>
</protein>
<dbReference type="eggNOG" id="KOG1153">
    <property type="taxonomic scope" value="Eukaryota"/>
</dbReference>
<evidence type="ECO:0000256" key="8">
    <source>
        <dbReference type="SAM" id="SignalP"/>
    </source>
</evidence>
<sequence>MHLERYLWLCILINVVVAKEYIIRLKNNYSITKFMNSDVFNLPNRKVSDFILDNGHQIKKVIEFGNFKCFIVDDSTDKRISLDLMERLRKHPFVQDITPNIKVELYGDAEHQGADNDNHNDTDMVEETVWQDDDDSEDQDDDEYKGVDIQFGAPRHLGKLSSRHQLPYNVKDEKEFKEFIHYYYDRYYQGTNSVVYIIDTGVYKEHKEFGNRVHFGGDFIGEGKGDYNGHGTHVAGLIGSKTFGVAKNVTLFDVKVLDQKGFGNLTSVLEGIEFAVNNCKLKQQPMGKNCVINMSLGTIRNPIINEAIKEAFLSGITPVVAAGNNNFSACWTSPASSNFAITVGAMDDRTDTIAVFSNWGQCVDIFAPGVRIKSLSNRMLENGVIHSGTSMASPIVAGLVAILMEKGYKCDEIKQKLIDDSSKSIFSKLTLFFKYGTPNRVIYNGIEEVINVNKENIRQREETDESKEYDTIEDIDDSANETKTEEDDDNFEEHDPDYSNEPLNDDDDTDVENTPDKDGFHDGSSNNGDKSSNEEEEDTSSDEDSSYYKPPLSHSRRKFFDKFHKIGRFKYPSIKIHELAKYMRSYKPVKNVFEDSENLYLDVLWIS</sequence>
<dbReference type="RefSeq" id="XP_003685443.1">
    <property type="nucleotide sequence ID" value="XM_003685395.1"/>
</dbReference>
<dbReference type="InterPro" id="IPR034193">
    <property type="entry name" value="PCSK9_ProteinaseK-like"/>
</dbReference>
<dbReference type="AlphaFoldDB" id="G8BT38"/>
<feature type="chain" id="PRO_5003508652" description="Peptidase S8/S53 domain-containing protein" evidence="8">
    <location>
        <begin position="19"/>
        <end position="607"/>
    </location>
</feature>
<dbReference type="GeneID" id="11534452"/>
<name>G8BT38_TETPH</name>
<dbReference type="STRING" id="1071381.G8BT38"/>
<evidence type="ECO:0000313" key="10">
    <source>
        <dbReference type="EMBL" id="CCE63009.1"/>
    </source>
</evidence>
<dbReference type="InterPro" id="IPR036852">
    <property type="entry name" value="Peptidase_S8/S53_dom_sf"/>
</dbReference>
<feature type="compositionally biased region" description="Basic and acidic residues" evidence="7">
    <location>
        <begin position="459"/>
        <end position="470"/>
    </location>
</feature>
<dbReference type="PROSITE" id="PS00137">
    <property type="entry name" value="SUBTILASE_HIS"/>
    <property type="match status" value="1"/>
</dbReference>
<keyword evidence="8" id="KW-0732">Signal</keyword>
<dbReference type="OMA" id="HLERYLW"/>
<feature type="domain" description="Peptidase S8/S53" evidence="9">
    <location>
        <begin position="190"/>
        <end position="431"/>
    </location>
</feature>
<dbReference type="GO" id="GO:0030476">
    <property type="term" value="P:ascospore wall assembly"/>
    <property type="evidence" value="ECO:0007669"/>
    <property type="project" value="EnsemblFungi"/>
</dbReference>
<dbReference type="GO" id="GO:0005635">
    <property type="term" value="C:nuclear envelope"/>
    <property type="evidence" value="ECO:0007669"/>
    <property type="project" value="EnsemblFungi"/>
</dbReference>
<dbReference type="EMBL" id="HE612859">
    <property type="protein sequence ID" value="CCE63009.1"/>
    <property type="molecule type" value="Genomic_DNA"/>
</dbReference>
<dbReference type="GO" id="GO:0004252">
    <property type="term" value="F:serine-type endopeptidase activity"/>
    <property type="evidence" value="ECO:0007669"/>
    <property type="project" value="UniProtKB-UniRule"/>
</dbReference>
<feature type="region of interest" description="Disordered" evidence="7">
    <location>
        <begin position="459"/>
        <end position="551"/>
    </location>
</feature>
<dbReference type="HOGENOM" id="CLU_011263_1_0_1"/>
<dbReference type="InterPro" id="IPR015500">
    <property type="entry name" value="Peptidase_S8_subtilisin-rel"/>
</dbReference>
<feature type="compositionally biased region" description="Acidic residues" evidence="7">
    <location>
        <begin position="534"/>
        <end position="545"/>
    </location>
</feature>
<evidence type="ECO:0000256" key="1">
    <source>
        <dbReference type="ARBA" id="ARBA00011073"/>
    </source>
</evidence>
<accession>G8BT38</accession>
<dbReference type="CDD" id="cd04077">
    <property type="entry name" value="Peptidases_S8_PCSK9_ProteinaseK_like"/>
    <property type="match status" value="1"/>
</dbReference>
<dbReference type="Proteomes" id="UP000005666">
    <property type="component" value="Chromosome 4"/>
</dbReference>
<dbReference type="PROSITE" id="PS00136">
    <property type="entry name" value="SUBTILASE_ASP"/>
    <property type="match status" value="1"/>
</dbReference>
<dbReference type="InterPro" id="IPR023828">
    <property type="entry name" value="Peptidase_S8_Ser-AS"/>
</dbReference>
<organism evidence="10 11">
    <name type="scientific">Tetrapisispora phaffii (strain ATCC 24235 / CBS 4417 / NBRC 1672 / NRRL Y-8282 / UCD 70-5)</name>
    <name type="common">Yeast</name>
    <name type="synonym">Fabospora phaffii</name>
    <dbReference type="NCBI Taxonomy" id="1071381"/>
    <lineage>
        <taxon>Eukaryota</taxon>
        <taxon>Fungi</taxon>
        <taxon>Dikarya</taxon>
        <taxon>Ascomycota</taxon>
        <taxon>Saccharomycotina</taxon>
        <taxon>Saccharomycetes</taxon>
        <taxon>Saccharomycetales</taxon>
        <taxon>Saccharomycetaceae</taxon>
        <taxon>Tetrapisispora</taxon>
    </lineage>
</organism>
<evidence type="ECO:0000256" key="6">
    <source>
        <dbReference type="RuleBase" id="RU003355"/>
    </source>
</evidence>
<dbReference type="InterPro" id="IPR000209">
    <property type="entry name" value="Peptidase_S8/S53_dom"/>
</dbReference>
<evidence type="ECO:0000256" key="5">
    <source>
        <dbReference type="PROSITE-ProRule" id="PRU01240"/>
    </source>
</evidence>
<feature type="active site" description="Charge relay system" evidence="5">
    <location>
        <position position="199"/>
    </location>
</feature>
<dbReference type="PROSITE" id="PS00138">
    <property type="entry name" value="SUBTILASE_SER"/>
    <property type="match status" value="1"/>
</dbReference>
<dbReference type="PANTHER" id="PTHR43806:SF13">
    <property type="entry name" value="SUBTILASE-TYPE PROTEINASE RRT12"/>
    <property type="match status" value="1"/>
</dbReference>
<feature type="compositionally biased region" description="Acidic residues" evidence="7">
    <location>
        <begin position="471"/>
        <end position="495"/>
    </location>
</feature>
<evidence type="ECO:0000259" key="9">
    <source>
        <dbReference type="Pfam" id="PF00082"/>
    </source>
</evidence>
<dbReference type="Pfam" id="PF00082">
    <property type="entry name" value="Peptidase_S8"/>
    <property type="match status" value="1"/>
</dbReference>
<gene>
    <name evidence="10" type="primary">TPHA0D03760</name>
    <name evidence="10" type="ordered locus">TPHA_0D03760</name>
</gene>
<evidence type="ECO:0000313" key="11">
    <source>
        <dbReference type="Proteomes" id="UP000005666"/>
    </source>
</evidence>
<feature type="signal peptide" evidence="8">
    <location>
        <begin position="1"/>
        <end position="18"/>
    </location>
</feature>
<dbReference type="InterPro" id="IPR022398">
    <property type="entry name" value="Peptidase_S8_His-AS"/>
</dbReference>
<keyword evidence="4 5" id="KW-0720">Serine protease</keyword>
<feature type="active site" description="Charge relay system" evidence="5">
    <location>
        <position position="230"/>
    </location>
</feature>
<dbReference type="Gene3D" id="3.40.50.200">
    <property type="entry name" value="Peptidase S8/S53 domain"/>
    <property type="match status" value="1"/>
</dbReference>
<evidence type="ECO:0000256" key="4">
    <source>
        <dbReference type="ARBA" id="ARBA00022825"/>
    </source>
</evidence>
<evidence type="ECO:0000256" key="7">
    <source>
        <dbReference type="SAM" id="MobiDB-lite"/>
    </source>
</evidence>
<keyword evidence="2 5" id="KW-0645">Protease</keyword>
<comment type="similarity">
    <text evidence="1 5 6">Belongs to the peptidase S8 family.</text>
</comment>
<reference evidence="10 11" key="1">
    <citation type="journal article" date="2011" name="Proc. Natl. Acad. Sci. U.S.A.">
        <title>Evolutionary erosion of yeast sex chromosomes by mating-type switching accidents.</title>
        <authorList>
            <person name="Gordon J.L."/>
            <person name="Armisen D."/>
            <person name="Proux-Wera E."/>
            <person name="Oheigeartaigh S.S."/>
            <person name="Byrne K.P."/>
            <person name="Wolfe K.H."/>
        </authorList>
    </citation>
    <scope>NUCLEOTIDE SEQUENCE [LARGE SCALE GENOMIC DNA]</scope>
    <source>
        <strain evidence="11">ATCC 24235 / CBS 4417 / NBRC 1672 / NRRL Y-8282 / UCD 70-5</strain>
    </source>
</reference>
<dbReference type="SUPFAM" id="SSF52743">
    <property type="entry name" value="Subtilisin-like"/>
    <property type="match status" value="1"/>
</dbReference>
<evidence type="ECO:0000256" key="3">
    <source>
        <dbReference type="ARBA" id="ARBA00022801"/>
    </source>
</evidence>
<dbReference type="GO" id="GO:0005619">
    <property type="term" value="C:ascospore wall"/>
    <property type="evidence" value="ECO:0007669"/>
    <property type="project" value="EnsemblFungi"/>
</dbReference>
<dbReference type="InterPro" id="IPR050131">
    <property type="entry name" value="Peptidase_S8_subtilisin-like"/>
</dbReference>
<dbReference type="GO" id="GO:0006508">
    <property type="term" value="P:proteolysis"/>
    <property type="evidence" value="ECO:0007669"/>
    <property type="project" value="UniProtKB-KW"/>
</dbReference>
<dbReference type="PRINTS" id="PR00723">
    <property type="entry name" value="SUBTILISIN"/>
</dbReference>
<keyword evidence="11" id="KW-1185">Reference proteome</keyword>
<keyword evidence="3 5" id="KW-0378">Hydrolase</keyword>